<gene>
    <name evidence="1" type="ORF">AVEN_224164_1</name>
</gene>
<dbReference type="EMBL" id="BGPR01124931">
    <property type="protein sequence ID" value="GBN30872.1"/>
    <property type="molecule type" value="Genomic_DNA"/>
</dbReference>
<comment type="caution">
    <text evidence="1">The sequence shown here is derived from an EMBL/GenBank/DDBJ whole genome shotgun (WGS) entry which is preliminary data.</text>
</comment>
<reference evidence="1 2" key="1">
    <citation type="journal article" date="2019" name="Sci. Rep.">
        <title>Orb-weaving spider Araneus ventricosus genome elucidates the spidroin gene catalogue.</title>
        <authorList>
            <person name="Kono N."/>
            <person name="Nakamura H."/>
            <person name="Ohtoshi R."/>
            <person name="Moran D.A.P."/>
            <person name="Shinohara A."/>
            <person name="Yoshida Y."/>
            <person name="Fujiwara M."/>
            <person name="Mori M."/>
            <person name="Tomita M."/>
            <person name="Arakawa K."/>
        </authorList>
    </citation>
    <scope>NUCLEOTIDE SEQUENCE [LARGE SCALE GENOMIC DNA]</scope>
</reference>
<organism evidence="1 2">
    <name type="scientific">Araneus ventricosus</name>
    <name type="common">Orbweaver spider</name>
    <name type="synonym">Epeira ventricosa</name>
    <dbReference type="NCBI Taxonomy" id="182803"/>
    <lineage>
        <taxon>Eukaryota</taxon>
        <taxon>Metazoa</taxon>
        <taxon>Ecdysozoa</taxon>
        <taxon>Arthropoda</taxon>
        <taxon>Chelicerata</taxon>
        <taxon>Arachnida</taxon>
        <taxon>Araneae</taxon>
        <taxon>Araneomorphae</taxon>
        <taxon>Entelegynae</taxon>
        <taxon>Araneoidea</taxon>
        <taxon>Araneidae</taxon>
        <taxon>Araneus</taxon>
    </lineage>
</organism>
<protein>
    <submittedName>
        <fullName evidence="1">Uncharacterized protein</fullName>
    </submittedName>
</protein>
<accession>A0A4Y2MWB7</accession>
<evidence type="ECO:0000313" key="1">
    <source>
        <dbReference type="EMBL" id="GBN30872.1"/>
    </source>
</evidence>
<keyword evidence="2" id="KW-1185">Reference proteome</keyword>
<dbReference type="AlphaFoldDB" id="A0A4Y2MWB7"/>
<name>A0A4Y2MWB7_ARAVE</name>
<proteinExistence type="predicted"/>
<dbReference type="Proteomes" id="UP000499080">
    <property type="component" value="Unassembled WGS sequence"/>
</dbReference>
<sequence length="93" mass="10825">MMDSSRSAQRAVIQFLRAEEDEPFLYLAERFNPCHGKLCDNPLPSPTTRFPKPFRQAFFAIWAVLDDFRQEDPPVLQEDPPINVRLLLDTANY</sequence>
<evidence type="ECO:0000313" key="2">
    <source>
        <dbReference type="Proteomes" id="UP000499080"/>
    </source>
</evidence>